<proteinExistence type="inferred from homology"/>
<dbReference type="InterPro" id="IPR007197">
    <property type="entry name" value="rSAM"/>
</dbReference>
<dbReference type="EMBL" id="CP000828">
    <property type="protein sequence ID" value="ABW25513.1"/>
    <property type="molecule type" value="Genomic_DNA"/>
</dbReference>
<comment type="cofactor">
    <cofactor evidence="1">
        <name>[4Fe-4S] cluster</name>
        <dbReference type="ChEBI" id="CHEBI:49883"/>
    </cofactor>
</comment>
<dbReference type="SFLD" id="SFLDF00299">
    <property type="entry name" value="anaerobic_ribonucleoside-triph"/>
    <property type="match status" value="1"/>
</dbReference>
<dbReference type="OrthoDB" id="9782387at2"/>
<dbReference type="KEGG" id="amr:AM1_0457"/>
<keyword evidence="4" id="KW-0479">Metal-binding</keyword>
<keyword evidence="2" id="KW-0004">4Fe-4S</keyword>
<dbReference type="InterPro" id="IPR012837">
    <property type="entry name" value="NrdG"/>
</dbReference>
<keyword evidence="3" id="KW-0949">S-adenosyl-L-methionine</keyword>
<dbReference type="SFLD" id="SFLDG01066">
    <property type="entry name" value="organic_radical-activating_enz"/>
    <property type="match status" value="1"/>
</dbReference>
<dbReference type="eggNOG" id="COG0602">
    <property type="taxonomic scope" value="Bacteria"/>
</dbReference>
<sequence length="207" mass="22572">MNTQNNLPPKALLDIPPGYLNIMGYVDESEVNGPGCRAVIWMQGCHRACPGCFNPDSWSFEINQLIDVKSLVQNVLSNPRHEGVTFSGGEPFWQAPALIELAHQVKAAGLNVMSFTGFTLAQLQADSAPVGAQNLLDQLDILIDGPYIEVLKIHSPDSPVASSNQQVHIFNPSLQDKITWASDQLEIHIQPDGSRTFTGYHGQLLGS</sequence>
<dbReference type="InterPro" id="IPR013785">
    <property type="entry name" value="Aldolase_TIM"/>
</dbReference>
<dbReference type="SFLD" id="SFLDS00029">
    <property type="entry name" value="Radical_SAM"/>
    <property type="match status" value="1"/>
</dbReference>
<evidence type="ECO:0000256" key="5">
    <source>
        <dbReference type="ARBA" id="ARBA00023004"/>
    </source>
</evidence>
<dbReference type="RefSeq" id="WP_012161120.1">
    <property type="nucleotide sequence ID" value="NC_009925.1"/>
</dbReference>
<dbReference type="PANTHER" id="PTHR30352">
    <property type="entry name" value="PYRUVATE FORMATE-LYASE-ACTIVATING ENZYME"/>
    <property type="match status" value="1"/>
</dbReference>
<evidence type="ECO:0000256" key="2">
    <source>
        <dbReference type="ARBA" id="ARBA00022485"/>
    </source>
</evidence>
<keyword evidence="5" id="KW-0408">Iron</keyword>
<keyword evidence="7" id="KW-0560">Oxidoreductase</keyword>
<evidence type="ECO:0000256" key="7">
    <source>
        <dbReference type="PIRNR" id="PIRNR000368"/>
    </source>
</evidence>
<evidence type="ECO:0000256" key="1">
    <source>
        <dbReference type="ARBA" id="ARBA00001966"/>
    </source>
</evidence>
<evidence type="ECO:0000313" key="9">
    <source>
        <dbReference type="Proteomes" id="UP000000268"/>
    </source>
</evidence>
<dbReference type="GO" id="GO:0004748">
    <property type="term" value="F:ribonucleoside-diphosphate reductase activity, thioredoxin disulfide as acceptor"/>
    <property type="evidence" value="ECO:0007669"/>
    <property type="project" value="TreeGrafter"/>
</dbReference>
<dbReference type="HOGENOM" id="CLU_089926_1_0_3"/>
<dbReference type="SUPFAM" id="SSF102114">
    <property type="entry name" value="Radical SAM enzymes"/>
    <property type="match status" value="1"/>
</dbReference>
<dbReference type="AlphaFoldDB" id="B0CB23"/>
<keyword evidence="9" id="KW-1185">Reference proteome</keyword>
<dbReference type="PIRSF" id="PIRSF000368">
    <property type="entry name" value="NrdG"/>
    <property type="match status" value="1"/>
</dbReference>
<accession>B0CB23</accession>
<evidence type="ECO:0000256" key="3">
    <source>
        <dbReference type="ARBA" id="ARBA00022691"/>
    </source>
</evidence>
<dbReference type="Proteomes" id="UP000000268">
    <property type="component" value="Chromosome"/>
</dbReference>
<evidence type="ECO:0000256" key="6">
    <source>
        <dbReference type="ARBA" id="ARBA00023014"/>
    </source>
</evidence>
<dbReference type="GO" id="GO:0051539">
    <property type="term" value="F:4 iron, 4 sulfur cluster binding"/>
    <property type="evidence" value="ECO:0007669"/>
    <property type="project" value="UniProtKB-KW"/>
</dbReference>
<protein>
    <recommendedName>
        <fullName evidence="7">Anaerobic ribonucleoside-triphosphate reductase-activating protein</fullName>
        <ecNumber evidence="7">1.97.1.-</ecNumber>
    </recommendedName>
</protein>
<dbReference type="SFLD" id="SFLDG01063">
    <property type="entry name" value="activating_enzymes__group_1"/>
    <property type="match status" value="1"/>
</dbReference>
<gene>
    <name evidence="8" type="primary">nrdG</name>
    <name evidence="8" type="ordered locus">AM1_0457</name>
</gene>
<evidence type="ECO:0000313" key="8">
    <source>
        <dbReference type="EMBL" id="ABW25513.1"/>
    </source>
</evidence>
<keyword evidence="6" id="KW-0411">Iron-sulfur</keyword>
<evidence type="ECO:0000256" key="4">
    <source>
        <dbReference type="ARBA" id="ARBA00022723"/>
    </source>
</evidence>
<dbReference type="GO" id="GO:0046872">
    <property type="term" value="F:metal ion binding"/>
    <property type="evidence" value="ECO:0007669"/>
    <property type="project" value="UniProtKB-KW"/>
</dbReference>
<dbReference type="GO" id="GO:0043365">
    <property type="term" value="F:[formate-C-acetyltransferase]-activating enzyme activity"/>
    <property type="evidence" value="ECO:0007669"/>
    <property type="project" value="InterPro"/>
</dbReference>
<dbReference type="InterPro" id="IPR034457">
    <property type="entry name" value="Organic_radical-activating"/>
</dbReference>
<reference evidence="8 9" key="1">
    <citation type="journal article" date="2008" name="Proc. Natl. Acad. Sci. U.S.A.">
        <title>Niche adaptation and genome expansion in the chlorophyll d-producing cyanobacterium Acaryochloris marina.</title>
        <authorList>
            <person name="Swingley W.D."/>
            <person name="Chen M."/>
            <person name="Cheung P.C."/>
            <person name="Conrad A.L."/>
            <person name="Dejesa L.C."/>
            <person name="Hao J."/>
            <person name="Honchak B.M."/>
            <person name="Karbach L.E."/>
            <person name="Kurdoglu A."/>
            <person name="Lahiri S."/>
            <person name="Mastrian S.D."/>
            <person name="Miyashita H."/>
            <person name="Page L."/>
            <person name="Ramakrishna P."/>
            <person name="Satoh S."/>
            <person name="Sattley W.M."/>
            <person name="Shimada Y."/>
            <person name="Taylor H.L."/>
            <person name="Tomo T."/>
            <person name="Tsuchiya T."/>
            <person name="Wang Z.T."/>
            <person name="Raymond J."/>
            <person name="Mimuro M."/>
            <person name="Blankenship R.E."/>
            <person name="Touchman J.W."/>
        </authorList>
    </citation>
    <scope>NUCLEOTIDE SEQUENCE [LARGE SCALE GENOMIC DNA]</scope>
    <source>
        <strain evidence="9">MBIC 11017</strain>
    </source>
</reference>
<organism evidence="8 9">
    <name type="scientific">Acaryochloris marina (strain MBIC 11017)</name>
    <dbReference type="NCBI Taxonomy" id="329726"/>
    <lineage>
        <taxon>Bacteria</taxon>
        <taxon>Bacillati</taxon>
        <taxon>Cyanobacteriota</taxon>
        <taxon>Cyanophyceae</taxon>
        <taxon>Acaryochloridales</taxon>
        <taxon>Acaryochloridaceae</taxon>
        <taxon>Acaryochloris</taxon>
    </lineage>
</organism>
<comment type="similarity">
    <text evidence="7">Belongs to the organic radical-activating enzymes family.</text>
</comment>
<name>B0CB23_ACAM1</name>
<dbReference type="PANTHER" id="PTHR30352:SF2">
    <property type="entry name" value="ANAEROBIC RIBONUCLEOSIDE-TRIPHOSPHATE REDUCTASE-ACTIVATING PROTEIN"/>
    <property type="match status" value="1"/>
</dbReference>
<dbReference type="STRING" id="329726.AM1_0457"/>
<dbReference type="Pfam" id="PF13353">
    <property type="entry name" value="Fer4_12"/>
    <property type="match status" value="1"/>
</dbReference>
<dbReference type="InterPro" id="IPR058240">
    <property type="entry name" value="rSAM_sf"/>
</dbReference>
<comment type="function">
    <text evidence="7">Activation of anaerobic ribonucleoside-triphosphate reductase under anaerobic conditions by generation of an organic free radical, using S-adenosylmethionine and reduced flavodoxin as cosubstrates to produce 5'-deoxy-adenosine.</text>
</comment>
<dbReference type="Gene3D" id="3.20.20.70">
    <property type="entry name" value="Aldolase class I"/>
    <property type="match status" value="1"/>
</dbReference>
<dbReference type="EC" id="1.97.1.-" evidence="7"/>